<feature type="transmembrane region" description="Helical" evidence="6">
    <location>
        <begin position="93"/>
        <end position="113"/>
    </location>
</feature>
<dbReference type="AlphaFoldDB" id="A0A840V9X9"/>
<dbReference type="GO" id="GO:0005886">
    <property type="term" value="C:plasma membrane"/>
    <property type="evidence" value="ECO:0007669"/>
    <property type="project" value="UniProtKB-SubCell"/>
</dbReference>
<evidence type="ECO:0000256" key="4">
    <source>
        <dbReference type="ARBA" id="ARBA00022989"/>
    </source>
</evidence>
<dbReference type="RefSeq" id="WP_183265358.1">
    <property type="nucleotide sequence ID" value="NZ_JACHFJ010000002.1"/>
</dbReference>
<evidence type="ECO:0000313" key="8">
    <source>
        <dbReference type="EMBL" id="MBB5372344.1"/>
    </source>
</evidence>
<evidence type="ECO:0000259" key="7">
    <source>
        <dbReference type="Pfam" id="PF00482"/>
    </source>
</evidence>
<sequence length="329" mass="36234">MTSSDLLFLLTVGVVLLVAIGATALMIVKENERVEKLKTRLQETVAPSAKPTSQVEEDFSLVRTVSRVEQLKLKAAGIIGVDLKQAETYPIKWWLVPFITAGLTWFIMFIASHPLGHHLALWIIVKYAGTPVTWWMLTGFAFNWFTNRRNAKLVEQFPDALNTIVRCVRVGIPMAEALRTVAKDAMEPTKLEFSILADKVSIGIPLDIALRELGDRVKLTEYQFFATAITLQARSGGGITQTLETLSEVIRKRVGLKARGYALTAEARTSAMILSVLPFVAGGAIFVMQRSYIMLLFTTSGGQSVLGAAILLMCIGMGIIQFMISNVLK</sequence>
<dbReference type="PANTHER" id="PTHR35007:SF1">
    <property type="entry name" value="PILUS ASSEMBLY PROTEIN"/>
    <property type="match status" value="1"/>
</dbReference>
<feature type="transmembrane region" description="Helical" evidence="6">
    <location>
        <begin position="6"/>
        <end position="28"/>
    </location>
</feature>
<feature type="transmembrane region" description="Helical" evidence="6">
    <location>
        <begin position="305"/>
        <end position="328"/>
    </location>
</feature>
<comment type="caution">
    <text evidence="8">The sequence shown here is derived from an EMBL/GenBank/DDBJ whole genome shotgun (WGS) entry which is preliminary data.</text>
</comment>
<keyword evidence="2" id="KW-1003">Cell membrane</keyword>
<keyword evidence="4 6" id="KW-1133">Transmembrane helix</keyword>
<feature type="domain" description="Type II secretion system protein GspF" evidence="7">
    <location>
        <begin position="161"/>
        <end position="282"/>
    </location>
</feature>
<accession>A0A840V9X9</accession>
<evidence type="ECO:0000256" key="2">
    <source>
        <dbReference type="ARBA" id="ARBA00022475"/>
    </source>
</evidence>
<dbReference type="PANTHER" id="PTHR35007">
    <property type="entry name" value="INTEGRAL MEMBRANE PROTEIN-RELATED"/>
    <property type="match status" value="1"/>
</dbReference>
<feature type="transmembrane region" description="Helical" evidence="6">
    <location>
        <begin position="271"/>
        <end position="293"/>
    </location>
</feature>
<name>A0A840V9X9_9PROT</name>
<feature type="transmembrane region" description="Helical" evidence="6">
    <location>
        <begin position="119"/>
        <end position="142"/>
    </location>
</feature>
<organism evidence="8 9">
    <name type="scientific">Acidocella aromatica</name>
    <dbReference type="NCBI Taxonomy" id="1303579"/>
    <lineage>
        <taxon>Bacteria</taxon>
        <taxon>Pseudomonadati</taxon>
        <taxon>Pseudomonadota</taxon>
        <taxon>Alphaproteobacteria</taxon>
        <taxon>Acetobacterales</taxon>
        <taxon>Acidocellaceae</taxon>
        <taxon>Acidocella</taxon>
    </lineage>
</organism>
<evidence type="ECO:0000256" key="3">
    <source>
        <dbReference type="ARBA" id="ARBA00022692"/>
    </source>
</evidence>
<protein>
    <submittedName>
        <fullName evidence="8">Tight adherence protein B</fullName>
    </submittedName>
</protein>
<dbReference type="InterPro" id="IPR018076">
    <property type="entry name" value="T2SS_GspF_dom"/>
</dbReference>
<evidence type="ECO:0000256" key="1">
    <source>
        <dbReference type="ARBA" id="ARBA00004651"/>
    </source>
</evidence>
<dbReference type="InterPro" id="IPR042094">
    <property type="entry name" value="T2SS_GspF_sf"/>
</dbReference>
<evidence type="ECO:0000313" key="9">
    <source>
        <dbReference type="Proteomes" id="UP000553706"/>
    </source>
</evidence>
<comment type="subcellular location">
    <subcellularLocation>
        <location evidence="1">Cell membrane</location>
        <topology evidence="1">Multi-pass membrane protein</topology>
    </subcellularLocation>
</comment>
<dbReference type="Pfam" id="PF00482">
    <property type="entry name" value="T2SSF"/>
    <property type="match status" value="1"/>
</dbReference>
<reference evidence="8 9" key="1">
    <citation type="submission" date="2020-08" db="EMBL/GenBank/DDBJ databases">
        <title>Genomic Encyclopedia of Type Strains, Phase IV (KMG-IV): sequencing the most valuable type-strain genomes for metagenomic binning, comparative biology and taxonomic classification.</title>
        <authorList>
            <person name="Goeker M."/>
        </authorList>
    </citation>
    <scope>NUCLEOTIDE SEQUENCE [LARGE SCALE GENOMIC DNA]</scope>
    <source>
        <strain evidence="8 9">DSM 27026</strain>
    </source>
</reference>
<evidence type="ECO:0000256" key="5">
    <source>
        <dbReference type="ARBA" id="ARBA00023136"/>
    </source>
</evidence>
<dbReference type="EMBL" id="JACHFJ010000002">
    <property type="protein sequence ID" value="MBB5372344.1"/>
    <property type="molecule type" value="Genomic_DNA"/>
</dbReference>
<keyword evidence="9" id="KW-1185">Reference proteome</keyword>
<proteinExistence type="predicted"/>
<keyword evidence="5 6" id="KW-0472">Membrane</keyword>
<dbReference type="Proteomes" id="UP000553706">
    <property type="component" value="Unassembled WGS sequence"/>
</dbReference>
<gene>
    <name evidence="8" type="ORF">HNP71_000582</name>
</gene>
<evidence type="ECO:0000256" key="6">
    <source>
        <dbReference type="SAM" id="Phobius"/>
    </source>
</evidence>
<keyword evidence="3 6" id="KW-0812">Transmembrane</keyword>
<dbReference type="Gene3D" id="1.20.81.30">
    <property type="entry name" value="Type II secretion system (T2SS), domain F"/>
    <property type="match status" value="1"/>
</dbReference>